<dbReference type="AlphaFoldDB" id="A0A1W6ZXD9"/>
<dbReference type="Pfam" id="PF01799">
    <property type="entry name" value="Fer2_2"/>
    <property type="match status" value="1"/>
</dbReference>
<reference evidence="7 8" key="1">
    <citation type="submission" date="2017-05" db="EMBL/GenBank/DDBJ databases">
        <title>Full genome sequence of Pseudorhodoplanes sinuspersici.</title>
        <authorList>
            <person name="Dastgheib S.M.M."/>
            <person name="Shavandi M."/>
            <person name="Tirandaz H."/>
        </authorList>
    </citation>
    <scope>NUCLEOTIDE SEQUENCE [LARGE SCALE GENOMIC DNA]</scope>
    <source>
        <strain evidence="7 8">RIPI110</strain>
    </source>
</reference>
<dbReference type="KEGG" id="psin:CAK95_25500"/>
<dbReference type="InterPro" id="IPR036884">
    <property type="entry name" value="2Fe-2S-bd_dom_sf"/>
</dbReference>
<dbReference type="OrthoDB" id="8417304at2"/>
<dbReference type="Gene3D" id="1.10.150.120">
    <property type="entry name" value="[2Fe-2S]-binding domain"/>
    <property type="match status" value="1"/>
</dbReference>
<evidence type="ECO:0000256" key="6">
    <source>
        <dbReference type="SAM" id="MobiDB-lite"/>
    </source>
</evidence>
<feature type="region of interest" description="Disordered" evidence="6">
    <location>
        <begin position="176"/>
        <end position="204"/>
    </location>
</feature>
<evidence type="ECO:0000256" key="5">
    <source>
        <dbReference type="ARBA" id="ARBA00023014"/>
    </source>
</evidence>
<dbReference type="InterPro" id="IPR001041">
    <property type="entry name" value="2Fe-2S_ferredoxin-type"/>
</dbReference>
<evidence type="ECO:0000256" key="3">
    <source>
        <dbReference type="ARBA" id="ARBA00023002"/>
    </source>
</evidence>
<dbReference type="STRING" id="1235591.CAK95_25500"/>
<keyword evidence="4" id="KW-0408">Iron</keyword>
<dbReference type="CDD" id="cd00207">
    <property type="entry name" value="fer2"/>
    <property type="match status" value="1"/>
</dbReference>
<dbReference type="InterPro" id="IPR002888">
    <property type="entry name" value="2Fe-2S-bd"/>
</dbReference>
<evidence type="ECO:0000313" key="7">
    <source>
        <dbReference type="EMBL" id="ARQ02079.1"/>
    </source>
</evidence>
<dbReference type="EMBL" id="CP021112">
    <property type="protein sequence ID" value="ARQ02079.1"/>
    <property type="molecule type" value="Genomic_DNA"/>
</dbReference>
<evidence type="ECO:0000256" key="2">
    <source>
        <dbReference type="ARBA" id="ARBA00022723"/>
    </source>
</evidence>
<dbReference type="Proteomes" id="UP000194137">
    <property type="component" value="Chromosome"/>
</dbReference>
<dbReference type="GO" id="GO:0046872">
    <property type="term" value="F:metal ion binding"/>
    <property type="evidence" value="ECO:0007669"/>
    <property type="project" value="UniProtKB-KW"/>
</dbReference>
<dbReference type="Gene3D" id="3.10.20.30">
    <property type="match status" value="1"/>
</dbReference>
<keyword evidence="5" id="KW-0411">Iron-sulfur</keyword>
<keyword evidence="3" id="KW-0560">Oxidoreductase</keyword>
<dbReference type="FunFam" id="3.10.20.30:FF:000020">
    <property type="entry name" value="Xanthine dehydrogenase iron-sulfur subunit"/>
    <property type="match status" value="1"/>
</dbReference>
<dbReference type="InterPro" id="IPR023393">
    <property type="entry name" value="START-like_dom_sf"/>
</dbReference>
<keyword evidence="2" id="KW-0479">Metal-binding</keyword>
<dbReference type="SUPFAM" id="SSF55961">
    <property type="entry name" value="Bet v1-like"/>
    <property type="match status" value="1"/>
</dbReference>
<dbReference type="SUPFAM" id="SSF54292">
    <property type="entry name" value="2Fe-2S ferredoxin-like"/>
    <property type="match status" value="1"/>
</dbReference>
<dbReference type="Gene3D" id="3.30.530.20">
    <property type="match status" value="1"/>
</dbReference>
<dbReference type="PANTHER" id="PTHR44379:SF8">
    <property type="entry name" value="XANTHINE DEHYDROGENASE IRON-SULFUR-BINDING SUBUNIT XDHC-RELATED"/>
    <property type="match status" value="1"/>
</dbReference>
<evidence type="ECO:0000256" key="4">
    <source>
        <dbReference type="ARBA" id="ARBA00023004"/>
    </source>
</evidence>
<gene>
    <name evidence="7" type="ORF">CAK95_25500</name>
</gene>
<accession>A0A1W6ZXD9</accession>
<evidence type="ECO:0000256" key="1">
    <source>
        <dbReference type="ARBA" id="ARBA00022714"/>
    </source>
</evidence>
<dbReference type="InterPro" id="IPR051452">
    <property type="entry name" value="Diverse_Oxidoreductases"/>
</dbReference>
<dbReference type="SUPFAM" id="SSF47741">
    <property type="entry name" value="CO dehydrogenase ISP C-domain like"/>
    <property type="match status" value="1"/>
</dbReference>
<dbReference type="GO" id="GO:0016491">
    <property type="term" value="F:oxidoreductase activity"/>
    <property type="evidence" value="ECO:0007669"/>
    <property type="project" value="UniProtKB-KW"/>
</dbReference>
<dbReference type="PANTHER" id="PTHR44379">
    <property type="entry name" value="OXIDOREDUCTASE WITH IRON-SULFUR SUBUNIT"/>
    <property type="match status" value="1"/>
</dbReference>
<proteinExistence type="predicted"/>
<protein>
    <submittedName>
        <fullName evidence="7">Uncharacterized protein</fullName>
    </submittedName>
</protein>
<dbReference type="PROSITE" id="PS00197">
    <property type="entry name" value="2FE2S_FER_1"/>
    <property type="match status" value="1"/>
</dbReference>
<dbReference type="PROSITE" id="PS51085">
    <property type="entry name" value="2FE2S_FER_2"/>
    <property type="match status" value="1"/>
</dbReference>
<dbReference type="InterPro" id="IPR006058">
    <property type="entry name" value="2Fe2S_fd_BS"/>
</dbReference>
<dbReference type="Pfam" id="PF00111">
    <property type="entry name" value="Fer2"/>
    <property type="match status" value="1"/>
</dbReference>
<dbReference type="InterPro" id="IPR010419">
    <property type="entry name" value="CO_DH_gsu"/>
</dbReference>
<dbReference type="Pfam" id="PF06240">
    <property type="entry name" value="COXG"/>
    <property type="match status" value="1"/>
</dbReference>
<dbReference type="InterPro" id="IPR012675">
    <property type="entry name" value="Beta-grasp_dom_sf"/>
</dbReference>
<dbReference type="RefSeq" id="WP_086090472.1">
    <property type="nucleotide sequence ID" value="NZ_CP021112.1"/>
</dbReference>
<sequence>MPTTIDVSLSVNGQPVRRQAEPRMQLLELLRDDLNLTGAHVGCEQGVCGACTVIVNGKPQRSCISYVGDADGSAVTTIEGLDNDPLMNELRAAFTRHHGLQCGFCTPGMLITARDIVTRLGDVSAARIREELSGNLCRCTGYVGIVEAIQETCAGKTPVAASAAIAASGARTETSSSIAVTETAAPPRPSSTPATSAAGKPSRQGWTSIEQRLQLVSAPADVWAKLANFQEVARCLPGAEITAIEGEHIEGRMHMALGPMKVAFKGEGQVHLDAATHQGTMTGRGRDTGSGSAAEGEVIWRVLPADDTHATGSTLLVTLSWRLSGRLAQFNRAGLVQDIVQRLAADFAANLDNAMTGAPVSSSQVKPISVWSLLWSILKSRLKG</sequence>
<organism evidence="7 8">
    <name type="scientific">Pseudorhodoplanes sinuspersici</name>
    <dbReference type="NCBI Taxonomy" id="1235591"/>
    <lineage>
        <taxon>Bacteria</taxon>
        <taxon>Pseudomonadati</taxon>
        <taxon>Pseudomonadota</taxon>
        <taxon>Alphaproteobacteria</taxon>
        <taxon>Hyphomicrobiales</taxon>
        <taxon>Pseudorhodoplanes</taxon>
    </lineage>
</organism>
<dbReference type="GO" id="GO:0051537">
    <property type="term" value="F:2 iron, 2 sulfur cluster binding"/>
    <property type="evidence" value="ECO:0007669"/>
    <property type="project" value="UniProtKB-KW"/>
</dbReference>
<name>A0A1W6ZXD9_9HYPH</name>
<feature type="compositionally biased region" description="Low complexity" evidence="6">
    <location>
        <begin position="181"/>
        <end position="202"/>
    </location>
</feature>
<evidence type="ECO:0000313" key="8">
    <source>
        <dbReference type="Proteomes" id="UP000194137"/>
    </source>
</evidence>
<keyword evidence="8" id="KW-1185">Reference proteome</keyword>
<keyword evidence="1" id="KW-0001">2Fe-2S</keyword>
<dbReference type="CDD" id="cd07823">
    <property type="entry name" value="SRPBCC_5"/>
    <property type="match status" value="1"/>
</dbReference>
<dbReference type="InterPro" id="IPR036010">
    <property type="entry name" value="2Fe-2S_ferredoxin-like_sf"/>
</dbReference>